<protein>
    <recommendedName>
        <fullName evidence="5">DUF4352 domain-containing protein</fullName>
    </recommendedName>
</protein>
<evidence type="ECO:0000256" key="1">
    <source>
        <dbReference type="SAM" id="MobiDB-lite"/>
    </source>
</evidence>
<accession>A0A2A2IDF0</accession>
<dbReference type="AlphaFoldDB" id="A0A2A2IDF0"/>
<comment type="caution">
    <text evidence="3">The sequence shown here is derived from an EMBL/GenBank/DDBJ whole genome shotgun (WGS) entry which is preliminary data.</text>
</comment>
<dbReference type="RefSeq" id="WP_095655302.1">
    <property type="nucleotide sequence ID" value="NZ_NPOA01000006.1"/>
</dbReference>
<proteinExistence type="predicted"/>
<reference evidence="3 4" key="1">
    <citation type="submission" date="2017-08" db="EMBL/GenBank/DDBJ databases">
        <title>Virgibacillus indicus sp. nov. and Virgibacillus profoundi sp. nov, two moderately halophilic bacteria isolated from marine sediment by using the Microfluidic Streak Plate.</title>
        <authorList>
            <person name="Xu B."/>
            <person name="Hu B."/>
            <person name="Wang J."/>
            <person name="Zhu Y."/>
            <person name="Huang L."/>
            <person name="Du W."/>
            <person name="Huang Y."/>
        </authorList>
    </citation>
    <scope>NUCLEOTIDE SEQUENCE [LARGE SCALE GENOMIC DNA]</scope>
    <source>
        <strain evidence="3 4">IO3-P3-H5</strain>
    </source>
</reference>
<evidence type="ECO:0008006" key="5">
    <source>
        <dbReference type="Google" id="ProtNLM"/>
    </source>
</evidence>
<feature type="compositionally biased region" description="Basic and acidic residues" evidence="1">
    <location>
        <begin position="30"/>
        <end position="40"/>
    </location>
</feature>
<dbReference type="OrthoDB" id="9968665at2"/>
<evidence type="ECO:0000256" key="2">
    <source>
        <dbReference type="SAM" id="SignalP"/>
    </source>
</evidence>
<evidence type="ECO:0000313" key="3">
    <source>
        <dbReference type="EMBL" id="PAV29602.1"/>
    </source>
</evidence>
<feature type="signal peptide" evidence="2">
    <location>
        <begin position="1"/>
        <end position="20"/>
    </location>
</feature>
<feature type="chain" id="PRO_5038764270" description="DUF4352 domain-containing protein" evidence="2">
    <location>
        <begin position="21"/>
        <end position="245"/>
    </location>
</feature>
<feature type="region of interest" description="Disordered" evidence="1">
    <location>
        <begin position="25"/>
        <end position="47"/>
    </location>
</feature>
<dbReference type="PROSITE" id="PS51257">
    <property type="entry name" value="PROKAR_LIPOPROTEIN"/>
    <property type="match status" value="1"/>
</dbReference>
<evidence type="ECO:0000313" key="4">
    <source>
        <dbReference type="Proteomes" id="UP000218887"/>
    </source>
</evidence>
<gene>
    <name evidence="3" type="ORF">CIL05_09495</name>
</gene>
<keyword evidence="2" id="KW-0732">Signal</keyword>
<organism evidence="3 4">
    <name type="scientific">Virgibacillus profundi</name>
    <dbReference type="NCBI Taxonomy" id="2024555"/>
    <lineage>
        <taxon>Bacteria</taxon>
        <taxon>Bacillati</taxon>
        <taxon>Bacillota</taxon>
        <taxon>Bacilli</taxon>
        <taxon>Bacillales</taxon>
        <taxon>Bacillaceae</taxon>
        <taxon>Virgibacillus</taxon>
    </lineage>
</organism>
<dbReference type="EMBL" id="NPOA01000006">
    <property type="protein sequence ID" value="PAV29602.1"/>
    <property type="molecule type" value="Genomic_DNA"/>
</dbReference>
<sequence length="245" mass="28202">MKKLTSLLMLLIFLTGLLVACSSGESNESGADKGKEKQDSEDSGLNGKQYHVVGEDVFTDYVEDRYKGLEIKLISAGYVSPMTDEIHERYPIPETHDGHLLLEVEITNTTDEPIYNYELALASEPIEDWQDDEEFNDKYIASSATIMLEDYDFDQEEFEEQLDFLEKYKLLENAEHAYLPNSSERGLHLISFPSDELSGNVFIHSTTLEGELMFELEPSEKSWSFSDVEYTVDYENYEEELDKYE</sequence>
<dbReference type="Proteomes" id="UP000218887">
    <property type="component" value="Unassembled WGS sequence"/>
</dbReference>
<name>A0A2A2IDF0_9BACI</name>
<keyword evidence="4" id="KW-1185">Reference proteome</keyword>